<organism evidence="10 11">
    <name type="scientific">Litorilituus sediminis</name>
    <dbReference type="NCBI Taxonomy" id="718192"/>
    <lineage>
        <taxon>Bacteria</taxon>
        <taxon>Pseudomonadati</taxon>
        <taxon>Pseudomonadota</taxon>
        <taxon>Gammaproteobacteria</taxon>
        <taxon>Alteromonadales</taxon>
        <taxon>Colwelliaceae</taxon>
        <taxon>Litorilituus</taxon>
    </lineage>
</organism>
<dbReference type="PROSITE" id="PS51257">
    <property type="entry name" value="PROKAR_LIPOPROTEIN"/>
    <property type="match status" value="1"/>
</dbReference>
<evidence type="ECO:0000256" key="7">
    <source>
        <dbReference type="ARBA" id="ARBA00033000"/>
    </source>
</evidence>
<proteinExistence type="inferred from homology"/>
<dbReference type="GO" id="GO:0030203">
    <property type="term" value="P:glycosaminoglycan metabolic process"/>
    <property type="evidence" value="ECO:0007669"/>
    <property type="project" value="TreeGrafter"/>
</dbReference>
<keyword evidence="5" id="KW-0326">Glycosidase</keyword>
<evidence type="ECO:0000313" key="10">
    <source>
        <dbReference type="EMBL" id="QBG35927.1"/>
    </source>
</evidence>
<dbReference type="Gene3D" id="3.20.20.80">
    <property type="entry name" value="Glycosidases"/>
    <property type="match status" value="1"/>
</dbReference>
<dbReference type="PRINTS" id="PR00738">
    <property type="entry name" value="GLHYDRLASE20"/>
</dbReference>
<evidence type="ECO:0000256" key="1">
    <source>
        <dbReference type="ARBA" id="ARBA00001231"/>
    </source>
</evidence>
<dbReference type="InterPro" id="IPR012291">
    <property type="entry name" value="CBM2_carb-bd_dom_sf"/>
</dbReference>
<evidence type="ECO:0000256" key="2">
    <source>
        <dbReference type="ARBA" id="ARBA00006285"/>
    </source>
</evidence>
<dbReference type="InterPro" id="IPR017853">
    <property type="entry name" value="GH"/>
</dbReference>
<dbReference type="Gene3D" id="2.60.40.10">
    <property type="entry name" value="Immunoglobulins"/>
    <property type="match status" value="1"/>
</dbReference>
<dbReference type="Proteomes" id="UP000290244">
    <property type="component" value="Chromosome"/>
</dbReference>
<dbReference type="InterPro" id="IPR015882">
    <property type="entry name" value="HEX_bac_N"/>
</dbReference>
<reference evidence="10 11" key="1">
    <citation type="submission" date="2018-12" db="EMBL/GenBank/DDBJ databases">
        <title>Complete genome of Litorilituus sediminis.</title>
        <authorList>
            <person name="Liu A."/>
            <person name="Rong J."/>
        </authorList>
    </citation>
    <scope>NUCLEOTIDE SEQUENCE [LARGE SCALE GENOMIC DNA]</scope>
    <source>
        <strain evidence="10 11">JCM 17549</strain>
    </source>
</reference>
<feature type="domain" description="Chitobiase/beta-hexosaminidases N-terminal" evidence="9">
    <location>
        <begin position="54"/>
        <end position="224"/>
    </location>
</feature>
<sequence length="907" mass="101576">MKINANIPFYALLASSVLSLSACQEQQATGAKQQAEQAKSVSSLSQQDIDNLASSLAVKYRFLSNIETDCPDKDNQPVAHCYSAEILLTNNTNADVFADDKSWQLNYSQVYPAYASESDDFNLLHLNGDIHQITAKDSFAGFKAGKTHKVKLWVKSTLIGEPELMPNYWLAANNLQARVIASTKTSLDSETGLEVQPYVVPFSDTVKQIKSAPNDINEYSSPAWLYDNAVKIETSISQQQLASAIIPTPQSVKLTKQDTYLDISKGLAFSFVGDIRQSDIDAAIERLSLLGVNRVGSGDKSDAAVPVTITLNEAKPANWRAGHYQLSITERAIDISAQDKAGAFYALQSIASLVQLGAAVLPLVEVTDQPHYDYRGQHVDVARNFHSKEFIFALIKQMAAYKLNKLHLHLAEDEGWRLQLPSFPELTQISSKRCMALDDKACLQPQLGGAAASDRDGYYSVEDYQEILTLAKAHYIQVIPSLDMPGHSRAAIKAMEARYHAYMKQENELEAKRYLLTDFDDKTKYSSIQNYNDNTLNICMESTYAFVDRVLEDLKAMHEQADHPLNIYHIGADETAGAWLESPVCQALVADKSNEVNDIKHLSAHFIERVSNMVASKGIGVAGWNDGLKETDVSRMPSQVYSYIWDTLPWGAHIQVSEQAHRNWQVILSTPDAFYYDLPYQVDPKERGYHWAARRVNTRSIFNFMPDNLPIHAEFRLDTLGQHFVSDDTKQVDEQGKLVHQPLPKNFSVYGVQGQLWSETIRSEQQAEYMIYPRLLALAERAWHKASWQVPYNEKGQRFDKSSGVFTEELAKQRDQQWSLFSQVIARKELAKLDKAGIFYRIPSPGAKIIAGKLYANITFNGLPIEYKDTSGVWQSYQQAVAVQPPVAVRAKSADGQRAGRSLTLTE</sequence>
<dbReference type="EC" id="3.2.1.52" evidence="3"/>
<dbReference type="OrthoDB" id="9763537at2"/>
<dbReference type="SUPFAM" id="SSF51445">
    <property type="entry name" value="(Trans)glycosidases"/>
    <property type="match status" value="1"/>
</dbReference>
<dbReference type="InterPro" id="IPR013783">
    <property type="entry name" value="Ig-like_fold"/>
</dbReference>
<dbReference type="Pfam" id="PF03173">
    <property type="entry name" value="CHB_HEX"/>
    <property type="match status" value="1"/>
</dbReference>
<dbReference type="InterPro" id="IPR004867">
    <property type="entry name" value="CHB_C_dom"/>
</dbReference>
<dbReference type="GO" id="GO:0005975">
    <property type="term" value="P:carbohydrate metabolic process"/>
    <property type="evidence" value="ECO:0007669"/>
    <property type="project" value="InterPro"/>
</dbReference>
<dbReference type="InterPro" id="IPR008965">
    <property type="entry name" value="CBM2/CBM3_carb-bd_dom_sf"/>
</dbReference>
<evidence type="ECO:0000313" key="11">
    <source>
        <dbReference type="Proteomes" id="UP000290244"/>
    </source>
</evidence>
<dbReference type="InterPro" id="IPR029018">
    <property type="entry name" value="Hex-like_dom2"/>
</dbReference>
<dbReference type="AlphaFoldDB" id="A0A4P6P8V2"/>
<name>A0A4P6P8V2_9GAMM</name>
<dbReference type="GO" id="GO:0030247">
    <property type="term" value="F:polysaccharide binding"/>
    <property type="evidence" value="ECO:0007669"/>
    <property type="project" value="InterPro"/>
</dbReference>
<evidence type="ECO:0000256" key="8">
    <source>
        <dbReference type="PIRSR" id="PIRSR625705-1"/>
    </source>
</evidence>
<dbReference type="InterPro" id="IPR004866">
    <property type="entry name" value="CHB/HEX_N_dom"/>
</dbReference>
<comment type="catalytic activity">
    <reaction evidence="1">
        <text>Hydrolysis of terminal non-reducing N-acetyl-D-hexosamine residues in N-acetyl-beta-D-hexosaminides.</text>
        <dbReference type="EC" id="3.2.1.52"/>
    </reaction>
</comment>
<dbReference type="CDD" id="cd02847">
    <property type="entry name" value="E_set_Chitobiase_C"/>
    <property type="match status" value="1"/>
</dbReference>
<dbReference type="GO" id="GO:0004563">
    <property type="term" value="F:beta-N-acetylhexosaminidase activity"/>
    <property type="evidence" value="ECO:0007669"/>
    <property type="project" value="UniProtKB-EC"/>
</dbReference>
<dbReference type="KEGG" id="lsd:EMK97_09475"/>
<dbReference type="SMART" id="SM01081">
    <property type="entry name" value="CHB_HEX"/>
    <property type="match status" value="1"/>
</dbReference>
<dbReference type="InterPro" id="IPR015883">
    <property type="entry name" value="Glyco_hydro_20_cat"/>
</dbReference>
<feature type="active site" description="Proton donor" evidence="8">
    <location>
        <position position="574"/>
    </location>
</feature>
<dbReference type="Gene3D" id="3.30.379.10">
    <property type="entry name" value="Chitobiase/beta-hexosaminidase domain 2-like"/>
    <property type="match status" value="1"/>
</dbReference>
<dbReference type="RefSeq" id="WP_130601580.1">
    <property type="nucleotide sequence ID" value="NZ_CP034759.1"/>
</dbReference>
<evidence type="ECO:0000256" key="5">
    <source>
        <dbReference type="ARBA" id="ARBA00023295"/>
    </source>
</evidence>
<dbReference type="EMBL" id="CP034759">
    <property type="protein sequence ID" value="QBG35927.1"/>
    <property type="molecule type" value="Genomic_DNA"/>
</dbReference>
<dbReference type="PANTHER" id="PTHR22600:SF57">
    <property type="entry name" value="BETA-N-ACETYLHEXOSAMINIDASE"/>
    <property type="match status" value="1"/>
</dbReference>
<evidence type="ECO:0000256" key="3">
    <source>
        <dbReference type="ARBA" id="ARBA00012663"/>
    </source>
</evidence>
<dbReference type="Gene3D" id="2.60.40.290">
    <property type="match status" value="1"/>
</dbReference>
<keyword evidence="4" id="KW-0378">Hydrolase</keyword>
<dbReference type="Pfam" id="PF00728">
    <property type="entry name" value="Glyco_hydro_20"/>
    <property type="match status" value="1"/>
</dbReference>
<dbReference type="PANTHER" id="PTHR22600">
    <property type="entry name" value="BETA-HEXOSAMINIDASE"/>
    <property type="match status" value="1"/>
</dbReference>
<protein>
    <recommendedName>
        <fullName evidence="3">beta-N-acetylhexosaminidase</fullName>
        <ecNumber evidence="3">3.2.1.52</ecNumber>
    </recommendedName>
    <alternativeName>
        <fullName evidence="6">Beta-N-acetylhexosaminidase</fullName>
    </alternativeName>
    <alternativeName>
        <fullName evidence="7">N-acetyl-beta-glucosaminidase</fullName>
    </alternativeName>
</protein>
<dbReference type="SUPFAM" id="SSF49384">
    <property type="entry name" value="Carbohydrate-binding domain"/>
    <property type="match status" value="1"/>
</dbReference>
<keyword evidence="11" id="KW-1185">Reference proteome</keyword>
<accession>A0A4P6P8V2</accession>
<comment type="similarity">
    <text evidence="2">Belongs to the glycosyl hydrolase 20 family.</text>
</comment>
<gene>
    <name evidence="10" type="ORF">EMK97_09475</name>
</gene>
<evidence type="ECO:0000256" key="4">
    <source>
        <dbReference type="ARBA" id="ARBA00022801"/>
    </source>
</evidence>
<dbReference type="SUPFAM" id="SSF81296">
    <property type="entry name" value="E set domains"/>
    <property type="match status" value="1"/>
</dbReference>
<dbReference type="SUPFAM" id="SSF55545">
    <property type="entry name" value="beta-N-acetylhexosaminidase-like domain"/>
    <property type="match status" value="1"/>
</dbReference>
<evidence type="ECO:0000259" key="9">
    <source>
        <dbReference type="SMART" id="SM01081"/>
    </source>
</evidence>
<dbReference type="InterPro" id="IPR025705">
    <property type="entry name" value="Beta_hexosaminidase_sua/sub"/>
</dbReference>
<dbReference type="Pfam" id="PF02838">
    <property type="entry name" value="Glyco_hydro_20b"/>
    <property type="match status" value="1"/>
</dbReference>
<dbReference type="InterPro" id="IPR014756">
    <property type="entry name" value="Ig_E-set"/>
</dbReference>
<dbReference type="Pfam" id="PF03174">
    <property type="entry name" value="CHB_HEX_C"/>
    <property type="match status" value="1"/>
</dbReference>
<dbReference type="GO" id="GO:0016020">
    <property type="term" value="C:membrane"/>
    <property type="evidence" value="ECO:0007669"/>
    <property type="project" value="TreeGrafter"/>
</dbReference>
<evidence type="ECO:0000256" key="6">
    <source>
        <dbReference type="ARBA" id="ARBA00030512"/>
    </source>
</evidence>